<dbReference type="PANTHER" id="PTHR33202:SF2">
    <property type="entry name" value="FERRIC UPTAKE REGULATION PROTEIN"/>
    <property type="match status" value="1"/>
</dbReference>
<evidence type="ECO:0000256" key="7">
    <source>
        <dbReference type="ARBA" id="ARBA00022723"/>
    </source>
</evidence>
<dbReference type="PANTHER" id="PTHR33202">
    <property type="entry name" value="ZINC UPTAKE REGULATION PROTEIN"/>
    <property type="match status" value="1"/>
</dbReference>
<dbReference type="GO" id="GO:0045892">
    <property type="term" value="P:negative regulation of DNA-templated transcription"/>
    <property type="evidence" value="ECO:0007669"/>
    <property type="project" value="TreeGrafter"/>
</dbReference>
<dbReference type="InterPro" id="IPR043135">
    <property type="entry name" value="Fur_C"/>
</dbReference>
<dbReference type="GO" id="GO:0000976">
    <property type="term" value="F:transcription cis-regulatory region binding"/>
    <property type="evidence" value="ECO:0007669"/>
    <property type="project" value="TreeGrafter"/>
</dbReference>
<evidence type="ECO:0000313" key="15">
    <source>
        <dbReference type="EMBL" id="OZI34742.1"/>
    </source>
</evidence>
<feature type="binding site" evidence="12">
    <location>
        <position position="151"/>
    </location>
    <ligand>
        <name>Zn(2+)</name>
        <dbReference type="ChEBI" id="CHEBI:29105"/>
    </ligand>
</feature>
<comment type="similarity">
    <text evidence="2">Belongs to the Fur family.</text>
</comment>
<evidence type="ECO:0000256" key="1">
    <source>
        <dbReference type="ARBA" id="ARBA00004496"/>
    </source>
</evidence>
<sequence length="192" mass="21672">MRTKQDVREELLSLGMRATVPRVAILEIFQAEQEKRAHAAATSGQRQESVHFSADEMFKRLIDGRIDVGLATVYRVMQQFEEAGVLRSSRFDAERVTYELNEGRPHDHIVCINCGRVDEFYDKIMVSRQKSVAEELGYLLHDHQLALYGICPECRNRMGGAVSDKPTKNLGTVKTEGSATGGTASRRKRDRT</sequence>
<comment type="subcellular location">
    <subcellularLocation>
        <location evidence="1">Cytoplasm</location>
    </subcellularLocation>
</comment>
<keyword evidence="16" id="KW-1185">Reference proteome</keyword>
<dbReference type="EMBL" id="NEVM01000002">
    <property type="protein sequence ID" value="OZI34742.1"/>
    <property type="molecule type" value="Genomic_DNA"/>
</dbReference>
<evidence type="ECO:0000256" key="3">
    <source>
        <dbReference type="ARBA" id="ARBA00011738"/>
    </source>
</evidence>
<keyword evidence="13" id="KW-0408">Iron</keyword>
<accession>A0A261SCN4</accession>
<keyword evidence="7 12" id="KW-0479">Metal-binding</keyword>
<evidence type="ECO:0000256" key="13">
    <source>
        <dbReference type="PIRSR" id="PIRSR602481-2"/>
    </source>
</evidence>
<evidence type="ECO:0000256" key="10">
    <source>
        <dbReference type="ARBA" id="ARBA00023125"/>
    </source>
</evidence>
<evidence type="ECO:0000256" key="14">
    <source>
        <dbReference type="SAM" id="MobiDB-lite"/>
    </source>
</evidence>
<dbReference type="Gene3D" id="1.10.10.10">
    <property type="entry name" value="Winged helix-like DNA-binding domain superfamily/Winged helix DNA-binding domain"/>
    <property type="match status" value="1"/>
</dbReference>
<dbReference type="Proteomes" id="UP000216020">
    <property type="component" value="Unassembled WGS sequence"/>
</dbReference>
<gene>
    <name evidence="15" type="ORF">CAL29_14830</name>
</gene>
<dbReference type="GO" id="GO:0005829">
    <property type="term" value="C:cytosol"/>
    <property type="evidence" value="ECO:0007669"/>
    <property type="project" value="TreeGrafter"/>
</dbReference>
<feature type="compositionally biased region" description="Polar residues" evidence="14">
    <location>
        <begin position="169"/>
        <end position="183"/>
    </location>
</feature>
<evidence type="ECO:0000256" key="4">
    <source>
        <dbReference type="ARBA" id="ARBA00020910"/>
    </source>
</evidence>
<dbReference type="InterPro" id="IPR036388">
    <property type="entry name" value="WH-like_DNA-bd_sf"/>
</dbReference>
<dbReference type="CDD" id="cd07153">
    <property type="entry name" value="Fur_like"/>
    <property type="match status" value="1"/>
</dbReference>
<dbReference type="InterPro" id="IPR002481">
    <property type="entry name" value="FUR"/>
</dbReference>
<dbReference type="Pfam" id="PF01475">
    <property type="entry name" value="FUR"/>
    <property type="match status" value="1"/>
</dbReference>
<comment type="cofactor">
    <cofactor evidence="12">
        <name>Zn(2+)</name>
        <dbReference type="ChEBI" id="CHEBI:29105"/>
    </cofactor>
    <text evidence="12">Binds 1 zinc ion per subunit.</text>
</comment>
<dbReference type="AlphaFoldDB" id="A0A261SCN4"/>
<feature type="binding site" evidence="13">
    <location>
        <position position="143"/>
    </location>
    <ligand>
        <name>Fe cation</name>
        <dbReference type="ChEBI" id="CHEBI:24875"/>
    </ligand>
</feature>
<keyword evidence="5" id="KW-0963">Cytoplasm</keyword>
<proteinExistence type="inferred from homology"/>
<dbReference type="Gene3D" id="3.30.1490.190">
    <property type="match status" value="1"/>
</dbReference>
<evidence type="ECO:0000256" key="8">
    <source>
        <dbReference type="ARBA" id="ARBA00022833"/>
    </source>
</evidence>
<feature type="binding site" evidence="12">
    <location>
        <position position="111"/>
    </location>
    <ligand>
        <name>Zn(2+)</name>
        <dbReference type="ChEBI" id="CHEBI:29105"/>
    </ligand>
</feature>
<dbReference type="GO" id="GO:1900705">
    <property type="term" value="P:negative regulation of siderophore biosynthetic process"/>
    <property type="evidence" value="ECO:0007669"/>
    <property type="project" value="TreeGrafter"/>
</dbReference>
<dbReference type="GO" id="GO:0008270">
    <property type="term" value="F:zinc ion binding"/>
    <property type="evidence" value="ECO:0007669"/>
    <property type="project" value="TreeGrafter"/>
</dbReference>
<evidence type="ECO:0000256" key="2">
    <source>
        <dbReference type="ARBA" id="ARBA00007957"/>
    </source>
</evidence>
<organism evidence="15 16">
    <name type="scientific">Bordetella genomosp. 10</name>
    <dbReference type="NCBI Taxonomy" id="1416804"/>
    <lineage>
        <taxon>Bacteria</taxon>
        <taxon>Pseudomonadati</taxon>
        <taxon>Pseudomonadota</taxon>
        <taxon>Betaproteobacteria</taxon>
        <taxon>Burkholderiales</taxon>
        <taxon>Alcaligenaceae</taxon>
        <taxon>Bordetella</taxon>
    </lineage>
</organism>
<dbReference type="GO" id="GO:0003700">
    <property type="term" value="F:DNA-binding transcription factor activity"/>
    <property type="evidence" value="ECO:0007669"/>
    <property type="project" value="InterPro"/>
</dbReference>
<name>A0A261SCN4_9BORD</name>
<dbReference type="SUPFAM" id="SSF46785">
    <property type="entry name" value="Winged helix' DNA-binding domain"/>
    <property type="match status" value="1"/>
</dbReference>
<protein>
    <recommendedName>
        <fullName evidence="4">Ferric uptake regulation protein</fullName>
    </recommendedName>
</protein>
<comment type="subunit">
    <text evidence="3">Homodimer.</text>
</comment>
<feature type="binding site" evidence="12">
    <location>
        <position position="114"/>
    </location>
    <ligand>
        <name>Zn(2+)</name>
        <dbReference type="ChEBI" id="CHEBI:29105"/>
    </ligand>
</feature>
<dbReference type="InterPro" id="IPR036390">
    <property type="entry name" value="WH_DNA-bd_sf"/>
</dbReference>
<evidence type="ECO:0000256" key="11">
    <source>
        <dbReference type="ARBA" id="ARBA00023163"/>
    </source>
</evidence>
<feature type="binding site" evidence="12">
    <location>
        <position position="154"/>
    </location>
    <ligand>
        <name>Zn(2+)</name>
        <dbReference type="ChEBI" id="CHEBI:29105"/>
    </ligand>
</feature>
<dbReference type="OrthoDB" id="8659436at2"/>
<evidence type="ECO:0000256" key="6">
    <source>
        <dbReference type="ARBA" id="ARBA00022491"/>
    </source>
</evidence>
<reference evidence="16" key="1">
    <citation type="submission" date="2017-05" db="EMBL/GenBank/DDBJ databases">
        <title>Complete and WGS of Bordetella genogroups.</title>
        <authorList>
            <person name="Spilker T."/>
            <person name="Lipuma J."/>
        </authorList>
    </citation>
    <scope>NUCLEOTIDE SEQUENCE [LARGE SCALE GENOMIC DNA]</scope>
    <source>
        <strain evidence="16">AU16122</strain>
    </source>
</reference>
<feature type="binding site" evidence="13">
    <location>
        <position position="107"/>
    </location>
    <ligand>
        <name>Fe cation</name>
        <dbReference type="ChEBI" id="CHEBI:24875"/>
    </ligand>
</feature>
<keyword evidence="10" id="KW-0238">DNA-binding</keyword>
<evidence type="ECO:0000256" key="12">
    <source>
        <dbReference type="PIRSR" id="PIRSR602481-1"/>
    </source>
</evidence>
<evidence type="ECO:0000313" key="16">
    <source>
        <dbReference type="Proteomes" id="UP000216020"/>
    </source>
</evidence>
<keyword evidence="9" id="KW-0805">Transcription regulation</keyword>
<keyword evidence="6" id="KW-0678">Repressor</keyword>
<keyword evidence="11" id="KW-0804">Transcription</keyword>
<evidence type="ECO:0000256" key="9">
    <source>
        <dbReference type="ARBA" id="ARBA00023015"/>
    </source>
</evidence>
<feature type="region of interest" description="Disordered" evidence="14">
    <location>
        <begin position="161"/>
        <end position="192"/>
    </location>
</feature>
<comment type="caution">
    <text evidence="15">The sequence shown here is derived from an EMBL/GenBank/DDBJ whole genome shotgun (WGS) entry which is preliminary data.</text>
</comment>
<keyword evidence="8 12" id="KW-0862">Zinc</keyword>
<evidence type="ECO:0000256" key="5">
    <source>
        <dbReference type="ARBA" id="ARBA00022490"/>
    </source>
</evidence>
<comment type="cofactor">
    <cofactor evidence="13">
        <name>Mn(2+)</name>
        <dbReference type="ChEBI" id="CHEBI:29035"/>
    </cofactor>
    <cofactor evidence="13">
        <name>Fe(2+)</name>
        <dbReference type="ChEBI" id="CHEBI:29033"/>
    </cofactor>
    <text evidence="13">Binds 1 Mn(2+) or Fe(2+) ion per subunit.</text>
</comment>